<proteinExistence type="predicted"/>
<keyword evidence="2" id="KW-0732">Signal</keyword>
<evidence type="ECO:0000313" key="3">
    <source>
        <dbReference type="EMBL" id="TWT99152.1"/>
    </source>
</evidence>
<feature type="region of interest" description="Disordered" evidence="1">
    <location>
        <begin position="50"/>
        <end position="100"/>
    </location>
</feature>
<feature type="region of interest" description="Disordered" evidence="1">
    <location>
        <begin position="430"/>
        <end position="455"/>
    </location>
</feature>
<keyword evidence="4" id="KW-1185">Reference proteome</keyword>
<sequence length="455" mass="48604" precursor="true">MTRRTGLVLCLNVLSAVTIVSAQTVAPPAPLPAGGEAQWIGGEASAGAVTPVRYGEPDGATSYNGSPAPSSQPQAGARPVTPIGQSQQPPAAGGELAPVGAPSVNRARVSKGSGRLPNDAGQVWREYDIQPYSQRLSNEPKPQQRVVDWILRETGYEAWHGETVGILNADRETLTVYHTPAMQAIVADIVDRFVNGRAADLAFSMRIVTVRNPDWRVRALSLMTPISVQSPGLQGWIMPKENYALLSSELARRGDVRDYNAAGQLVPNGQAIVFSTMRPRGYIKGIVPTQNAWPGYQPETGTIEEGASLEFNPLLSLGLDTAEAVVKFRLNQVEKMRRVSLDLPTPGAAAGANAGQRLQIEVPQITSANLHERFRWPADQVLVLSMGMVATPGPESGNAFSEMIPDMIKGPPRADALLFVEARNSAIPTAAPNAGGGDARFSTAVRPTPTFHGRY</sequence>
<reference evidence="3 4" key="1">
    <citation type="submission" date="2019-02" db="EMBL/GenBank/DDBJ databases">
        <title>Deep-cultivation of Planctomycetes and their phenomic and genomic characterization uncovers novel biology.</title>
        <authorList>
            <person name="Wiegand S."/>
            <person name="Jogler M."/>
            <person name="Boedeker C."/>
            <person name="Pinto D."/>
            <person name="Vollmers J."/>
            <person name="Rivas-Marin E."/>
            <person name="Kohn T."/>
            <person name="Peeters S.H."/>
            <person name="Heuer A."/>
            <person name="Rast P."/>
            <person name="Oberbeckmann S."/>
            <person name="Bunk B."/>
            <person name="Jeske O."/>
            <person name="Meyerdierks A."/>
            <person name="Storesund J.E."/>
            <person name="Kallscheuer N."/>
            <person name="Luecker S."/>
            <person name="Lage O.M."/>
            <person name="Pohl T."/>
            <person name="Merkel B.J."/>
            <person name="Hornburger P."/>
            <person name="Mueller R.-W."/>
            <person name="Bruemmer F."/>
            <person name="Labrenz M."/>
            <person name="Spormann A.M."/>
            <person name="Op Den Camp H."/>
            <person name="Overmann J."/>
            <person name="Amann R."/>
            <person name="Jetten M.S.M."/>
            <person name="Mascher T."/>
            <person name="Medema M.H."/>
            <person name="Devos D.P."/>
            <person name="Kaster A.-K."/>
            <person name="Ovreas L."/>
            <person name="Rohde M."/>
            <person name="Galperin M.Y."/>
            <person name="Jogler C."/>
        </authorList>
    </citation>
    <scope>NUCLEOTIDE SEQUENCE [LARGE SCALE GENOMIC DNA]</scope>
    <source>
        <strain evidence="3 4">Pla108</strain>
    </source>
</reference>
<comment type="caution">
    <text evidence="3">The sequence shown here is derived from an EMBL/GenBank/DDBJ whole genome shotgun (WGS) entry which is preliminary data.</text>
</comment>
<evidence type="ECO:0000256" key="2">
    <source>
        <dbReference type="SAM" id="SignalP"/>
    </source>
</evidence>
<organism evidence="3 4">
    <name type="scientific">Botrimarina colliarenosi</name>
    <dbReference type="NCBI Taxonomy" id="2528001"/>
    <lineage>
        <taxon>Bacteria</taxon>
        <taxon>Pseudomonadati</taxon>
        <taxon>Planctomycetota</taxon>
        <taxon>Planctomycetia</taxon>
        <taxon>Pirellulales</taxon>
        <taxon>Lacipirellulaceae</taxon>
        <taxon>Botrimarina</taxon>
    </lineage>
</organism>
<gene>
    <name evidence="3" type="ORF">Pla108_00860</name>
</gene>
<accession>A0A5C6AGI5</accession>
<protein>
    <recommendedName>
        <fullName evidence="5">Bacterial type II and III secretion system protein</fullName>
    </recommendedName>
</protein>
<dbReference type="Proteomes" id="UP000317421">
    <property type="component" value="Unassembled WGS sequence"/>
</dbReference>
<evidence type="ECO:0008006" key="5">
    <source>
        <dbReference type="Google" id="ProtNLM"/>
    </source>
</evidence>
<dbReference type="OrthoDB" id="248838at2"/>
<feature type="signal peptide" evidence="2">
    <location>
        <begin position="1"/>
        <end position="22"/>
    </location>
</feature>
<evidence type="ECO:0000313" key="4">
    <source>
        <dbReference type="Proteomes" id="UP000317421"/>
    </source>
</evidence>
<dbReference type="AlphaFoldDB" id="A0A5C6AGI5"/>
<dbReference type="EMBL" id="SJPR01000001">
    <property type="protein sequence ID" value="TWT99152.1"/>
    <property type="molecule type" value="Genomic_DNA"/>
</dbReference>
<feature type="compositionally biased region" description="Polar residues" evidence="1">
    <location>
        <begin position="61"/>
        <end position="74"/>
    </location>
</feature>
<name>A0A5C6AGI5_9BACT</name>
<evidence type="ECO:0000256" key="1">
    <source>
        <dbReference type="SAM" id="MobiDB-lite"/>
    </source>
</evidence>
<feature type="chain" id="PRO_5022989009" description="Bacterial type II and III secretion system protein" evidence="2">
    <location>
        <begin position="23"/>
        <end position="455"/>
    </location>
</feature>
<dbReference type="RefSeq" id="WP_146441391.1">
    <property type="nucleotide sequence ID" value="NZ_SJPR01000001.1"/>
</dbReference>